<accession>A0A369UQN8</accession>
<reference evidence="6 7" key="1">
    <citation type="submission" date="2018-07" db="EMBL/GenBank/DDBJ databases">
        <title>Dyella tabacisoli L4-6T, whole genome shotgun sequence.</title>
        <authorList>
            <person name="Zhou X.-K."/>
            <person name="Li W.-J."/>
            <person name="Duan Y.-Q."/>
        </authorList>
    </citation>
    <scope>NUCLEOTIDE SEQUENCE [LARGE SCALE GENOMIC DNA]</scope>
    <source>
        <strain evidence="6 7">L4-6</strain>
    </source>
</reference>
<dbReference type="PROSITE" id="PS50931">
    <property type="entry name" value="HTH_LYSR"/>
    <property type="match status" value="1"/>
</dbReference>
<dbReference type="GO" id="GO:0003700">
    <property type="term" value="F:DNA-binding transcription factor activity"/>
    <property type="evidence" value="ECO:0007669"/>
    <property type="project" value="InterPro"/>
</dbReference>
<dbReference type="AlphaFoldDB" id="A0A369UQN8"/>
<evidence type="ECO:0000256" key="3">
    <source>
        <dbReference type="ARBA" id="ARBA00023125"/>
    </source>
</evidence>
<dbReference type="InterPro" id="IPR005119">
    <property type="entry name" value="LysR_subst-bd"/>
</dbReference>
<keyword evidence="2" id="KW-0805">Transcription regulation</keyword>
<dbReference type="Proteomes" id="UP000253782">
    <property type="component" value="Unassembled WGS sequence"/>
</dbReference>
<dbReference type="InterPro" id="IPR036388">
    <property type="entry name" value="WH-like_DNA-bd_sf"/>
</dbReference>
<comment type="similarity">
    <text evidence="1">Belongs to the LysR transcriptional regulatory family.</text>
</comment>
<dbReference type="GO" id="GO:0006351">
    <property type="term" value="P:DNA-templated transcription"/>
    <property type="evidence" value="ECO:0007669"/>
    <property type="project" value="TreeGrafter"/>
</dbReference>
<proteinExistence type="inferred from homology"/>
<protein>
    <submittedName>
        <fullName evidence="6">LysR family transcriptional regulator</fullName>
    </submittedName>
</protein>
<keyword evidence="3" id="KW-0238">DNA-binding</keyword>
<organism evidence="6 7">
    <name type="scientific">Dyella tabacisoli</name>
    <dbReference type="NCBI Taxonomy" id="2282381"/>
    <lineage>
        <taxon>Bacteria</taxon>
        <taxon>Pseudomonadati</taxon>
        <taxon>Pseudomonadota</taxon>
        <taxon>Gammaproteobacteria</taxon>
        <taxon>Lysobacterales</taxon>
        <taxon>Rhodanobacteraceae</taxon>
        <taxon>Dyella</taxon>
    </lineage>
</organism>
<comment type="caution">
    <text evidence="6">The sequence shown here is derived from an EMBL/GenBank/DDBJ whole genome shotgun (WGS) entry which is preliminary data.</text>
</comment>
<dbReference type="Gene3D" id="3.40.190.290">
    <property type="match status" value="1"/>
</dbReference>
<evidence type="ECO:0000313" key="6">
    <source>
        <dbReference type="EMBL" id="RDD82048.1"/>
    </source>
</evidence>
<dbReference type="SUPFAM" id="SSF53850">
    <property type="entry name" value="Periplasmic binding protein-like II"/>
    <property type="match status" value="1"/>
</dbReference>
<sequence>MPVIQKRMAQARPMTMDWDDLKVVLAIVRNGTLSAAARALGTTQSTVSRRLDALERRLSVKLFDREAGGLRLTALGQSLIEGLEQMDAGALSVQRQVAARDTGLSGEILVTSLDWLGDEVIAPMLARFGAMHPGLVIELVNDTKVFNLARREADLAFRFGSFTQENLIERRIGEVAYALYASEGYLERHGQPDVTNGFCGHLLVLLDRAAGAVPHEAWLPVLAHRARTALHANGLRAHLAAVRSGAAIGVLPCFLAEGDASLRRVVVSHPMPVRAVRVGLHSDMRDTPRIRALVDFVAREFAQLEQQLNPQS</sequence>
<gene>
    <name evidence="6" type="ORF">DVJ77_09710</name>
</gene>
<dbReference type="Pfam" id="PF03466">
    <property type="entry name" value="LysR_substrate"/>
    <property type="match status" value="1"/>
</dbReference>
<dbReference type="SUPFAM" id="SSF46785">
    <property type="entry name" value="Winged helix' DNA-binding domain"/>
    <property type="match status" value="1"/>
</dbReference>
<evidence type="ECO:0000256" key="4">
    <source>
        <dbReference type="ARBA" id="ARBA00023163"/>
    </source>
</evidence>
<dbReference type="Pfam" id="PF00126">
    <property type="entry name" value="HTH_1"/>
    <property type="match status" value="1"/>
</dbReference>
<dbReference type="InterPro" id="IPR058163">
    <property type="entry name" value="LysR-type_TF_proteobact-type"/>
</dbReference>
<dbReference type="EMBL" id="QQAH01000008">
    <property type="protein sequence ID" value="RDD82048.1"/>
    <property type="molecule type" value="Genomic_DNA"/>
</dbReference>
<dbReference type="GO" id="GO:0043565">
    <property type="term" value="F:sequence-specific DNA binding"/>
    <property type="evidence" value="ECO:0007669"/>
    <property type="project" value="TreeGrafter"/>
</dbReference>
<dbReference type="InterPro" id="IPR036390">
    <property type="entry name" value="WH_DNA-bd_sf"/>
</dbReference>
<keyword evidence="7" id="KW-1185">Reference proteome</keyword>
<dbReference type="OrthoDB" id="570111at2"/>
<evidence type="ECO:0000259" key="5">
    <source>
        <dbReference type="PROSITE" id="PS50931"/>
    </source>
</evidence>
<dbReference type="PRINTS" id="PR00039">
    <property type="entry name" value="HTHLYSR"/>
</dbReference>
<name>A0A369UQN8_9GAMM</name>
<evidence type="ECO:0000313" key="7">
    <source>
        <dbReference type="Proteomes" id="UP000253782"/>
    </source>
</evidence>
<feature type="domain" description="HTH lysR-type" evidence="5">
    <location>
        <begin position="16"/>
        <end position="73"/>
    </location>
</feature>
<evidence type="ECO:0000256" key="1">
    <source>
        <dbReference type="ARBA" id="ARBA00009437"/>
    </source>
</evidence>
<dbReference type="InterPro" id="IPR000847">
    <property type="entry name" value="LysR_HTH_N"/>
</dbReference>
<keyword evidence="4" id="KW-0804">Transcription</keyword>
<dbReference type="RefSeq" id="WP_114845266.1">
    <property type="nucleotide sequence ID" value="NZ_JBHSPE010000008.1"/>
</dbReference>
<evidence type="ECO:0000256" key="2">
    <source>
        <dbReference type="ARBA" id="ARBA00023015"/>
    </source>
</evidence>
<dbReference type="PANTHER" id="PTHR30537">
    <property type="entry name" value="HTH-TYPE TRANSCRIPTIONAL REGULATOR"/>
    <property type="match status" value="1"/>
</dbReference>
<dbReference type="PANTHER" id="PTHR30537:SF3">
    <property type="entry name" value="TRANSCRIPTIONAL REGULATORY PROTEIN"/>
    <property type="match status" value="1"/>
</dbReference>
<dbReference type="Gene3D" id="1.10.10.10">
    <property type="entry name" value="Winged helix-like DNA-binding domain superfamily/Winged helix DNA-binding domain"/>
    <property type="match status" value="1"/>
</dbReference>